<protein>
    <recommendedName>
        <fullName evidence="2">DUF7918 domain-containing protein</fullName>
    </recommendedName>
</protein>
<keyword evidence="4" id="KW-1185">Reference proteome</keyword>
<name>A0A8S0W436_CYCAE</name>
<dbReference type="Pfam" id="PF25534">
    <property type="entry name" value="DUF7918"/>
    <property type="match status" value="1"/>
</dbReference>
<sequence length="353" mass="40051">MSDSFLQFKEFRAWIEVDGQVTECLLPHTDFNKGEVGCWIVSEVGKTFSIAAFKDASTPYDTRITAYIDGFRVAGSFGRKDEVARHTFRYYKTSNKTKRPFIFSRVPLTGVRLYAIEYKRVITIPHLGDGEANLDDSKSENKPGEIRVVVKRITKFKPKSPEPPVPRTRNFFRLQTAKKAVPEEQKMDETLYKGMTFHQVKFGKEIFRKKSFDRPKYTFREGEVLVTFVVQYRPLGTLQAAGIIAHPSPSPITRPLASIIVEDESQAGAPHIGTPSAAWTSDEMALNEFNNTENLHGDLKDDSESDELEYIDQEEWDRRREDAKLWKGEEGQGVKNEPGEPISSAATAVKSFP</sequence>
<evidence type="ECO:0000313" key="4">
    <source>
        <dbReference type="Proteomes" id="UP000467700"/>
    </source>
</evidence>
<dbReference type="EMBL" id="CACVBS010000079">
    <property type="protein sequence ID" value="CAA7269515.1"/>
    <property type="molecule type" value="Genomic_DNA"/>
</dbReference>
<accession>A0A8S0W436</accession>
<evidence type="ECO:0000259" key="2">
    <source>
        <dbReference type="Pfam" id="PF25534"/>
    </source>
</evidence>
<dbReference type="PANTHER" id="PTHR36223">
    <property type="entry name" value="BETA-LACTAMASE-TYPE TRANSPEPTIDASE FOLD DOMAIN CONTAINING PROTEIN"/>
    <property type="match status" value="1"/>
</dbReference>
<comment type="caution">
    <text evidence="3">The sequence shown here is derived from an EMBL/GenBank/DDBJ whole genome shotgun (WGS) entry which is preliminary data.</text>
</comment>
<dbReference type="AlphaFoldDB" id="A0A8S0W436"/>
<dbReference type="OrthoDB" id="3364132at2759"/>
<gene>
    <name evidence="3" type="ORF">AAE3_LOCUS11820</name>
</gene>
<proteinExistence type="predicted"/>
<feature type="compositionally biased region" description="Basic and acidic residues" evidence="1">
    <location>
        <begin position="316"/>
        <end position="332"/>
    </location>
</feature>
<dbReference type="PANTHER" id="PTHR36223:SF1">
    <property type="entry name" value="TRANSCRIPTION ELONGATION FACTOR EAF N-TERMINAL DOMAIN-CONTAINING PROTEIN"/>
    <property type="match status" value="1"/>
</dbReference>
<feature type="compositionally biased region" description="Acidic residues" evidence="1">
    <location>
        <begin position="303"/>
        <end position="315"/>
    </location>
</feature>
<evidence type="ECO:0000313" key="3">
    <source>
        <dbReference type="EMBL" id="CAA7269515.1"/>
    </source>
</evidence>
<organism evidence="3 4">
    <name type="scientific">Cyclocybe aegerita</name>
    <name type="common">Black poplar mushroom</name>
    <name type="synonym">Agrocybe aegerita</name>
    <dbReference type="NCBI Taxonomy" id="1973307"/>
    <lineage>
        <taxon>Eukaryota</taxon>
        <taxon>Fungi</taxon>
        <taxon>Dikarya</taxon>
        <taxon>Basidiomycota</taxon>
        <taxon>Agaricomycotina</taxon>
        <taxon>Agaricomycetes</taxon>
        <taxon>Agaricomycetidae</taxon>
        <taxon>Agaricales</taxon>
        <taxon>Agaricineae</taxon>
        <taxon>Bolbitiaceae</taxon>
        <taxon>Cyclocybe</taxon>
    </lineage>
</organism>
<evidence type="ECO:0000256" key="1">
    <source>
        <dbReference type="SAM" id="MobiDB-lite"/>
    </source>
</evidence>
<dbReference type="Proteomes" id="UP000467700">
    <property type="component" value="Unassembled WGS sequence"/>
</dbReference>
<dbReference type="InterPro" id="IPR057678">
    <property type="entry name" value="DUF7918"/>
</dbReference>
<feature type="region of interest" description="Disordered" evidence="1">
    <location>
        <begin position="293"/>
        <end position="353"/>
    </location>
</feature>
<reference evidence="3 4" key="1">
    <citation type="submission" date="2020-01" db="EMBL/GenBank/DDBJ databases">
        <authorList>
            <person name="Gupta K D."/>
        </authorList>
    </citation>
    <scope>NUCLEOTIDE SEQUENCE [LARGE SCALE GENOMIC DNA]</scope>
</reference>
<feature type="domain" description="DUF7918" evidence="2">
    <location>
        <begin position="35"/>
        <end position="245"/>
    </location>
</feature>